<evidence type="ECO:0000259" key="12">
    <source>
        <dbReference type="Pfam" id="PF00485"/>
    </source>
</evidence>
<evidence type="ECO:0000313" key="14">
    <source>
        <dbReference type="Proteomes" id="UP000183758"/>
    </source>
</evidence>
<dbReference type="GO" id="GO:0043771">
    <property type="term" value="F:cytidine kinase activity"/>
    <property type="evidence" value="ECO:0007669"/>
    <property type="project" value="RHEA"/>
</dbReference>
<dbReference type="Gene3D" id="3.40.50.300">
    <property type="entry name" value="P-loop containing nucleotide triphosphate hydrolases"/>
    <property type="match status" value="1"/>
</dbReference>
<comment type="similarity">
    <text evidence="11">Belongs to the uridine kinase family.</text>
</comment>
<dbReference type="UniPathway" id="UPA00579">
    <property type="reaction ID" value="UER00640"/>
</dbReference>
<keyword evidence="6 11" id="KW-0808">Transferase</keyword>
<evidence type="ECO:0000256" key="10">
    <source>
        <dbReference type="ARBA" id="ARBA00047663"/>
    </source>
</evidence>
<dbReference type="PANTHER" id="PTHR10285">
    <property type="entry name" value="URIDINE KINASE"/>
    <property type="match status" value="1"/>
</dbReference>
<dbReference type="EMBL" id="MNZM01000008">
    <property type="protein sequence ID" value="OIP86571.1"/>
    <property type="molecule type" value="Genomic_DNA"/>
</dbReference>
<comment type="similarity">
    <text evidence="3">Belongs to the phosphoribulokinase family.</text>
</comment>
<evidence type="ECO:0000256" key="5">
    <source>
        <dbReference type="ARBA" id="ARBA00022567"/>
    </source>
</evidence>
<comment type="catalytic activity">
    <reaction evidence="11">
        <text>cytidine + ATP = CMP + ADP + H(+)</text>
        <dbReference type="Rhea" id="RHEA:24674"/>
        <dbReference type="ChEBI" id="CHEBI:15378"/>
        <dbReference type="ChEBI" id="CHEBI:17562"/>
        <dbReference type="ChEBI" id="CHEBI:30616"/>
        <dbReference type="ChEBI" id="CHEBI:60377"/>
        <dbReference type="ChEBI" id="CHEBI:456216"/>
        <dbReference type="EC" id="2.7.1.48"/>
    </reaction>
</comment>
<evidence type="ECO:0000256" key="9">
    <source>
        <dbReference type="ARBA" id="ARBA00022840"/>
    </source>
</evidence>
<comment type="subcellular location">
    <subcellularLocation>
        <location evidence="11">Cytoplasm</location>
    </subcellularLocation>
</comment>
<dbReference type="GO" id="GO:0044211">
    <property type="term" value="P:CTP salvage"/>
    <property type="evidence" value="ECO:0007669"/>
    <property type="project" value="UniProtKB-UniPathway"/>
</dbReference>
<evidence type="ECO:0000256" key="8">
    <source>
        <dbReference type="ARBA" id="ARBA00022777"/>
    </source>
</evidence>
<dbReference type="InterPro" id="IPR006082">
    <property type="entry name" value="PRK"/>
</dbReference>
<dbReference type="CDD" id="cd02023">
    <property type="entry name" value="UMPK"/>
    <property type="match status" value="1"/>
</dbReference>
<sequence>MKQKPFVIGITGGTGSGKTTVAKKIQTHFKNRVLYIPHDNYYRDQSKMTLDQRKKVNYDHPSSLETSLLVEHLKHLKNGKDVKIPLYDFVLHNRKKATLPVATKSLIIVEGILTFENKLLRDMFDLKLFVDTDADIRLGRKIMRDIKDRGRTLEFVIHQYLTMARPMHDVFVEPSKKYADLIILEGGENHVAIRSIIHAIDRLRKEVVNKL</sequence>
<dbReference type="GO" id="GO:0004849">
    <property type="term" value="F:uridine kinase activity"/>
    <property type="evidence" value="ECO:0007669"/>
    <property type="project" value="UniProtKB-EC"/>
</dbReference>
<dbReference type="AlphaFoldDB" id="A0A1J5HQ60"/>
<dbReference type="NCBIfam" id="TIGR00235">
    <property type="entry name" value="udk"/>
    <property type="match status" value="1"/>
</dbReference>
<evidence type="ECO:0000256" key="2">
    <source>
        <dbReference type="ARBA" id="ARBA00005215"/>
    </source>
</evidence>
<proteinExistence type="inferred from homology"/>
<dbReference type="GO" id="GO:0019253">
    <property type="term" value="P:reductive pentose-phosphate cycle"/>
    <property type="evidence" value="ECO:0007669"/>
    <property type="project" value="UniProtKB-KW"/>
</dbReference>
<evidence type="ECO:0000256" key="1">
    <source>
        <dbReference type="ARBA" id="ARBA00004690"/>
    </source>
</evidence>
<dbReference type="Pfam" id="PF00485">
    <property type="entry name" value="PRK"/>
    <property type="match status" value="1"/>
</dbReference>
<dbReference type="GO" id="GO:0005524">
    <property type="term" value="F:ATP binding"/>
    <property type="evidence" value="ECO:0007669"/>
    <property type="project" value="UniProtKB-KW"/>
</dbReference>
<dbReference type="PROSITE" id="PS00567">
    <property type="entry name" value="PHOSPHORIBULOKINASE"/>
    <property type="match status" value="1"/>
</dbReference>
<dbReference type="SUPFAM" id="SSF52540">
    <property type="entry name" value="P-loop containing nucleoside triphosphate hydrolases"/>
    <property type="match status" value="1"/>
</dbReference>
<dbReference type="InterPro" id="IPR006083">
    <property type="entry name" value="PRK/URK"/>
</dbReference>
<comment type="pathway">
    <text evidence="11">Pyrimidine metabolism; CTP biosynthesis via salvage pathway; CTP from cytidine: step 1/3.</text>
</comment>
<comment type="pathway">
    <text evidence="2">Carbohydrate biosynthesis; Calvin cycle.</text>
</comment>
<dbReference type="GO" id="GO:0005737">
    <property type="term" value="C:cytoplasm"/>
    <property type="evidence" value="ECO:0007669"/>
    <property type="project" value="UniProtKB-SubCell"/>
</dbReference>
<evidence type="ECO:0000256" key="11">
    <source>
        <dbReference type="RuleBase" id="RU003825"/>
    </source>
</evidence>
<comment type="pathway">
    <text evidence="1 11">Pyrimidine metabolism; UMP biosynthesis via salvage pathway; UMP from uridine: step 1/1.</text>
</comment>
<dbReference type="InterPro" id="IPR000764">
    <property type="entry name" value="Uridine_kinase-like"/>
</dbReference>
<keyword evidence="9 11" id="KW-0067">ATP-binding</keyword>
<dbReference type="EC" id="2.7.1.48" evidence="11"/>
<evidence type="ECO:0000256" key="7">
    <source>
        <dbReference type="ARBA" id="ARBA00022741"/>
    </source>
</evidence>
<comment type="caution">
    <text evidence="13">The sequence shown here is derived from an EMBL/GenBank/DDBJ whole genome shotgun (WGS) entry which is preliminary data.</text>
</comment>
<dbReference type="InterPro" id="IPR027417">
    <property type="entry name" value="P-loop_NTPase"/>
</dbReference>
<comment type="catalytic activity">
    <reaction evidence="11">
        <text>uridine + ATP = UMP + ADP + H(+)</text>
        <dbReference type="Rhea" id="RHEA:16825"/>
        <dbReference type="ChEBI" id="CHEBI:15378"/>
        <dbReference type="ChEBI" id="CHEBI:16704"/>
        <dbReference type="ChEBI" id="CHEBI:30616"/>
        <dbReference type="ChEBI" id="CHEBI:57865"/>
        <dbReference type="ChEBI" id="CHEBI:456216"/>
        <dbReference type="EC" id="2.7.1.48"/>
    </reaction>
</comment>
<dbReference type="GO" id="GO:0044206">
    <property type="term" value="P:UMP salvage"/>
    <property type="evidence" value="ECO:0007669"/>
    <property type="project" value="UniProtKB-UniPathway"/>
</dbReference>
<evidence type="ECO:0000313" key="13">
    <source>
        <dbReference type="EMBL" id="OIP86571.1"/>
    </source>
</evidence>
<protein>
    <recommendedName>
        <fullName evidence="11">Uridine kinase</fullName>
        <ecNumber evidence="11">2.7.1.48</ecNumber>
    </recommendedName>
</protein>
<name>A0A1J5HQ60_9BACT</name>
<dbReference type="Proteomes" id="UP000183758">
    <property type="component" value="Unassembled WGS sequence"/>
</dbReference>
<comment type="catalytic activity">
    <reaction evidence="10">
        <text>D-ribulose 5-phosphate + ATP = D-ribulose 1,5-bisphosphate + ADP + H(+)</text>
        <dbReference type="Rhea" id="RHEA:19365"/>
        <dbReference type="ChEBI" id="CHEBI:15378"/>
        <dbReference type="ChEBI" id="CHEBI:30616"/>
        <dbReference type="ChEBI" id="CHEBI:57870"/>
        <dbReference type="ChEBI" id="CHEBI:58121"/>
        <dbReference type="ChEBI" id="CHEBI:456216"/>
        <dbReference type="EC" id="2.7.1.19"/>
    </reaction>
</comment>
<dbReference type="UniPathway" id="UPA00574">
    <property type="reaction ID" value="UER00637"/>
</dbReference>
<dbReference type="PRINTS" id="PR00988">
    <property type="entry name" value="URIDINKINASE"/>
</dbReference>
<gene>
    <name evidence="13" type="ORF">AUK04_00400</name>
</gene>
<keyword evidence="8 11" id="KW-0418">Kinase</keyword>
<keyword evidence="11" id="KW-0963">Cytoplasm</keyword>
<evidence type="ECO:0000256" key="3">
    <source>
        <dbReference type="ARBA" id="ARBA00009719"/>
    </source>
</evidence>
<accession>A0A1J5HQ60</accession>
<organism evidence="13 14">
    <name type="scientific">Candidatus Roizmanbacteria bacterium CG2_30_33_16</name>
    <dbReference type="NCBI Taxonomy" id="1805340"/>
    <lineage>
        <taxon>Bacteria</taxon>
        <taxon>Candidatus Roizmaniibacteriota</taxon>
    </lineage>
</organism>
<keyword evidence="7 11" id="KW-0547">Nucleotide-binding</keyword>
<dbReference type="GO" id="GO:0008974">
    <property type="term" value="F:phosphoribulokinase activity"/>
    <property type="evidence" value="ECO:0007669"/>
    <property type="project" value="UniProtKB-EC"/>
</dbReference>
<evidence type="ECO:0000256" key="4">
    <source>
        <dbReference type="ARBA" id="ARBA00022531"/>
    </source>
</evidence>
<keyword evidence="4" id="KW-0602">Photosynthesis</keyword>
<reference evidence="13 14" key="1">
    <citation type="journal article" date="2016" name="Environ. Microbiol.">
        <title>Genomic resolution of a cold subsurface aquifer community provides metabolic insights for novel microbes adapted to high CO concentrations.</title>
        <authorList>
            <person name="Probst A.J."/>
            <person name="Castelle C.J."/>
            <person name="Singh A."/>
            <person name="Brown C.T."/>
            <person name="Anantharaman K."/>
            <person name="Sharon I."/>
            <person name="Hug L.A."/>
            <person name="Burstein D."/>
            <person name="Emerson J.B."/>
            <person name="Thomas B.C."/>
            <person name="Banfield J.F."/>
        </authorList>
    </citation>
    <scope>NUCLEOTIDE SEQUENCE [LARGE SCALE GENOMIC DNA]</scope>
    <source>
        <strain evidence="13">CG2_30_33_16</strain>
    </source>
</reference>
<feature type="domain" description="Phosphoribulokinase/uridine kinase" evidence="12">
    <location>
        <begin position="7"/>
        <end position="191"/>
    </location>
</feature>
<keyword evidence="5" id="KW-0113">Calvin cycle</keyword>
<dbReference type="NCBIfam" id="NF004018">
    <property type="entry name" value="PRK05480.1"/>
    <property type="match status" value="1"/>
</dbReference>
<evidence type="ECO:0000256" key="6">
    <source>
        <dbReference type="ARBA" id="ARBA00022679"/>
    </source>
</evidence>